<sequence length="140" mass="15652">MIIRTLLLLFFFYFSYSLKGQVSSCISKLDSLTGLTIYENCEVGATPKLGFNNFYKSIGKTINFSSDIKKITLDPKIFIGLIINENSEVSDIRVLYGSMSMISNKEMVLDLLKNTEWSPAVCSGKMVNSLVIIPITICLK</sequence>
<dbReference type="Proteomes" id="UP000678679">
    <property type="component" value="Chromosome 2"/>
</dbReference>
<evidence type="ECO:0000313" key="2">
    <source>
        <dbReference type="Proteomes" id="UP000678679"/>
    </source>
</evidence>
<dbReference type="RefSeq" id="WP_169661858.1">
    <property type="nucleotide sequence ID" value="NZ_CP076133.1"/>
</dbReference>
<proteinExistence type="predicted"/>
<evidence type="ECO:0000313" key="1">
    <source>
        <dbReference type="EMBL" id="QWG05491.1"/>
    </source>
</evidence>
<protein>
    <submittedName>
        <fullName evidence="1">Uncharacterized protein</fullName>
    </submittedName>
</protein>
<accession>A0AAX1NDB2</accession>
<name>A0AAX1NDB2_9BACT</name>
<keyword evidence="2" id="KW-1185">Reference proteome</keyword>
<dbReference type="KEGG" id="fya:KMW28_24025"/>
<organism evidence="1 2">
    <name type="scientific">Flammeovirga yaeyamensis</name>
    <dbReference type="NCBI Taxonomy" id="367791"/>
    <lineage>
        <taxon>Bacteria</taxon>
        <taxon>Pseudomonadati</taxon>
        <taxon>Bacteroidota</taxon>
        <taxon>Cytophagia</taxon>
        <taxon>Cytophagales</taxon>
        <taxon>Flammeovirgaceae</taxon>
        <taxon>Flammeovirga</taxon>
    </lineage>
</organism>
<gene>
    <name evidence="1" type="ORF">KMW28_24025</name>
</gene>
<dbReference type="AlphaFoldDB" id="A0AAX1NDB2"/>
<reference evidence="1 2" key="1">
    <citation type="submission" date="2021-05" db="EMBL/GenBank/DDBJ databases">
        <title>Comparative genomic studies on the polysaccharide-degrading batcterial strains of the Flammeovirga genus.</title>
        <authorList>
            <person name="Zewei F."/>
            <person name="Zheng Z."/>
            <person name="Yu L."/>
            <person name="Ruyue G."/>
            <person name="Yanhong M."/>
            <person name="Yuanyuan C."/>
            <person name="Jingyan G."/>
            <person name="Wenjun H."/>
        </authorList>
    </citation>
    <scope>NUCLEOTIDE SEQUENCE [LARGE SCALE GENOMIC DNA]</scope>
    <source>
        <strain evidence="1 2">NBRC:100898</strain>
    </source>
</reference>
<dbReference type="EMBL" id="CP076133">
    <property type="protein sequence ID" value="QWG05491.1"/>
    <property type="molecule type" value="Genomic_DNA"/>
</dbReference>